<feature type="chain" id="PRO_5039586063" evidence="1">
    <location>
        <begin position="23"/>
        <end position="248"/>
    </location>
</feature>
<sequence length="248" mass="28175">MHTIKFKVYLSLLALLCLSLFGCNERVVDHPNGYVTFVEENPTNLFEDQSNLAEISSPKNFSVIEGKVMTIHFYGVPDYSYNLTIQDDLKNILFQEEIKPQSKSFQYLREITLEKIPSTLHGKVIVSARVSSEEAKNAWHTEHEIAYKTNSVDWLTIHNPVPYTNMLVGEELEITGKVGHPEKLSYSVSDGVQDLMTGTIEVNQDGTFQTRIPINQLPANHLSKATLAIEDAQKNFVLLDFFIREKPE</sequence>
<organism evidence="2 3">
    <name type="scientific">Brevibacillus antibioticus</name>
    <dbReference type="NCBI Taxonomy" id="2570228"/>
    <lineage>
        <taxon>Bacteria</taxon>
        <taxon>Bacillati</taxon>
        <taxon>Bacillota</taxon>
        <taxon>Bacilli</taxon>
        <taxon>Bacillales</taxon>
        <taxon>Paenibacillaceae</taxon>
        <taxon>Brevibacillus</taxon>
    </lineage>
</organism>
<dbReference type="OrthoDB" id="9875658at2"/>
<proteinExistence type="predicted"/>
<dbReference type="EMBL" id="SZNK01000001">
    <property type="protein sequence ID" value="TKI58347.1"/>
    <property type="molecule type" value="Genomic_DNA"/>
</dbReference>
<keyword evidence="1" id="KW-0732">Signal</keyword>
<protein>
    <submittedName>
        <fullName evidence="2">Uncharacterized protein</fullName>
    </submittedName>
</protein>
<dbReference type="PROSITE" id="PS51257">
    <property type="entry name" value="PROKAR_LIPOPROTEIN"/>
    <property type="match status" value="1"/>
</dbReference>
<evidence type="ECO:0000256" key="1">
    <source>
        <dbReference type="SAM" id="SignalP"/>
    </source>
</evidence>
<gene>
    <name evidence="2" type="ORF">E8L90_24755</name>
</gene>
<evidence type="ECO:0000313" key="2">
    <source>
        <dbReference type="EMBL" id="TKI58347.1"/>
    </source>
</evidence>
<dbReference type="AlphaFoldDB" id="A0A4U2YBY4"/>
<reference evidence="2 3" key="1">
    <citation type="submission" date="2019-04" db="EMBL/GenBank/DDBJ databases">
        <title>Whole genome sequencing of Brevibacillus sp. TGS2-1.</title>
        <authorList>
            <person name="Choi A."/>
        </authorList>
    </citation>
    <scope>NUCLEOTIDE SEQUENCE [LARGE SCALE GENOMIC DNA]</scope>
    <source>
        <strain evidence="2 3">TGS2-1</strain>
    </source>
</reference>
<keyword evidence="3" id="KW-1185">Reference proteome</keyword>
<accession>A0A4U2YBY4</accession>
<feature type="signal peptide" evidence="1">
    <location>
        <begin position="1"/>
        <end position="22"/>
    </location>
</feature>
<evidence type="ECO:0000313" key="3">
    <source>
        <dbReference type="Proteomes" id="UP000307841"/>
    </source>
</evidence>
<dbReference type="Proteomes" id="UP000307841">
    <property type="component" value="Unassembled WGS sequence"/>
</dbReference>
<comment type="caution">
    <text evidence="2">The sequence shown here is derived from an EMBL/GenBank/DDBJ whole genome shotgun (WGS) entry which is preliminary data.</text>
</comment>
<dbReference type="RefSeq" id="WP_137031779.1">
    <property type="nucleotide sequence ID" value="NZ_SZNK01000001.1"/>
</dbReference>
<name>A0A4U2YBY4_9BACL</name>